<dbReference type="PANTHER" id="PTHR12526:SF635">
    <property type="entry name" value="GLYCOSYL TRANSFERASE GROUP 1"/>
    <property type="match status" value="1"/>
</dbReference>
<feature type="domain" description="Glycosyltransferase subfamily 4-like N-terminal" evidence="5">
    <location>
        <begin position="29"/>
        <end position="193"/>
    </location>
</feature>
<keyword evidence="7" id="KW-1185">Reference proteome</keyword>
<dbReference type="EMBL" id="VFPO01000001">
    <property type="protein sequence ID" value="TQM68518.1"/>
    <property type="molecule type" value="Genomic_DNA"/>
</dbReference>
<dbReference type="Proteomes" id="UP000316706">
    <property type="component" value="Unassembled WGS sequence"/>
</dbReference>
<evidence type="ECO:0000313" key="6">
    <source>
        <dbReference type="EMBL" id="TQM68518.1"/>
    </source>
</evidence>
<evidence type="ECO:0000256" key="3">
    <source>
        <dbReference type="SAM" id="MobiDB-lite"/>
    </source>
</evidence>
<evidence type="ECO:0000256" key="1">
    <source>
        <dbReference type="ARBA" id="ARBA00022676"/>
    </source>
</evidence>
<feature type="region of interest" description="Disordered" evidence="3">
    <location>
        <begin position="393"/>
        <end position="422"/>
    </location>
</feature>
<evidence type="ECO:0000259" key="5">
    <source>
        <dbReference type="Pfam" id="PF13579"/>
    </source>
</evidence>
<protein>
    <submittedName>
        <fullName evidence="6">Glycosyltransferase involved in cell wall biosynthesis</fullName>
    </submittedName>
</protein>
<organism evidence="6 7">
    <name type="scientific">Actinomadura hallensis</name>
    <dbReference type="NCBI Taxonomy" id="337895"/>
    <lineage>
        <taxon>Bacteria</taxon>
        <taxon>Bacillati</taxon>
        <taxon>Actinomycetota</taxon>
        <taxon>Actinomycetes</taxon>
        <taxon>Streptosporangiales</taxon>
        <taxon>Thermomonosporaceae</taxon>
        <taxon>Actinomadura</taxon>
    </lineage>
</organism>
<dbReference type="RefSeq" id="WP_141968023.1">
    <property type="nucleotide sequence ID" value="NZ_VFPO01000001.1"/>
</dbReference>
<evidence type="ECO:0000313" key="7">
    <source>
        <dbReference type="Proteomes" id="UP000316706"/>
    </source>
</evidence>
<feature type="domain" description="Glycosyl transferase family 1" evidence="4">
    <location>
        <begin position="221"/>
        <end position="365"/>
    </location>
</feature>
<dbReference type="InterPro" id="IPR028098">
    <property type="entry name" value="Glyco_trans_4-like_N"/>
</dbReference>
<evidence type="ECO:0000256" key="2">
    <source>
        <dbReference type="ARBA" id="ARBA00022679"/>
    </source>
</evidence>
<dbReference type="GO" id="GO:0016757">
    <property type="term" value="F:glycosyltransferase activity"/>
    <property type="evidence" value="ECO:0007669"/>
    <property type="project" value="UniProtKB-KW"/>
</dbReference>
<evidence type="ECO:0000259" key="4">
    <source>
        <dbReference type="Pfam" id="PF00534"/>
    </source>
</evidence>
<proteinExistence type="predicted"/>
<dbReference type="AlphaFoldDB" id="A0A543ID61"/>
<dbReference type="Pfam" id="PF13579">
    <property type="entry name" value="Glyco_trans_4_4"/>
    <property type="match status" value="1"/>
</dbReference>
<dbReference type="InterPro" id="IPR001296">
    <property type="entry name" value="Glyco_trans_1"/>
</dbReference>
<comment type="caution">
    <text evidence="6">The sequence shown here is derived from an EMBL/GenBank/DDBJ whole genome shotgun (WGS) entry which is preliminary data.</text>
</comment>
<dbReference type="Gene3D" id="3.40.50.2000">
    <property type="entry name" value="Glycogen Phosphorylase B"/>
    <property type="match status" value="2"/>
</dbReference>
<keyword evidence="1" id="KW-0328">Glycosyltransferase</keyword>
<dbReference type="OrthoDB" id="9810929at2"/>
<sequence length="422" mass="45571">MHRPLNIALVSASDLDGEHLQSIHVRDLARSLTRPLTADGEPNQVTVYTRRQNASARGRTRLAPGAALVNLDAGPARPLSDDELLAHVRDFADGLRRRWSGAGRPDIVHAHGWIGGLAACAVARELGIPFAQSYHGVAAAERRSGRRVHPHRDRLEKAIGRDADLVLAGHSEEASAIVRMGVPRPSVSVVPYGVDGDLFSQVGPAMPRGDRRRLVMICDDLETADVETALQAMVHVPHAELTITGGPAREDLDADQAVHRLTLLAKELHVADRVIFLGRMPRKTLPKLLRTASLVLCLTPHQPCPSTPLEAMACGVPVVTAPVDGNADEVLDRITGLHVPAGRPVVIGRAIRRLLAEETTLHGYSIAAADRARSRYSLERVAAETLRAYLKVLPEPEPEPEPEAAAEDVAERETDRTPALVG</sequence>
<dbReference type="PANTHER" id="PTHR12526">
    <property type="entry name" value="GLYCOSYLTRANSFERASE"/>
    <property type="match status" value="1"/>
</dbReference>
<name>A0A543ID61_9ACTN</name>
<reference evidence="6 7" key="1">
    <citation type="submission" date="2019-06" db="EMBL/GenBank/DDBJ databases">
        <title>Sequencing the genomes of 1000 actinobacteria strains.</title>
        <authorList>
            <person name="Klenk H.-P."/>
        </authorList>
    </citation>
    <scope>NUCLEOTIDE SEQUENCE [LARGE SCALE GENOMIC DNA]</scope>
    <source>
        <strain evidence="6 7">DSM 45043</strain>
    </source>
</reference>
<feature type="compositionally biased region" description="Acidic residues" evidence="3">
    <location>
        <begin position="396"/>
        <end position="408"/>
    </location>
</feature>
<dbReference type="Pfam" id="PF00534">
    <property type="entry name" value="Glycos_transf_1"/>
    <property type="match status" value="1"/>
</dbReference>
<dbReference type="SUPFAM" id="SSF53756">
    <property type="entry name" value="UDP-Glycosyltransferase/glycogen phosphorylase"/>
    <property type="match status" value="1"/>
</dbReference>
<keyword evidence="2 6" id="KW-0808">Transferase</keyword>
<accession>A0A543ID61</accession>
<gene>
    <name evidence="6" type="ORF">FHX41_2164</name>
</gene>